<accession>F1D161</accession>
<dbReference type="Proteomes" id="UP000007502">
    <property type="component" value="Segment"/>
</dbReference>
<dbReference type="GeneID" id="10228518"/>
<proteinExistence type="predicted"/>
<evidence type="ECO:0000313" key="2">
    <source>
        <dbReference type="Proteomes" id="UP000007502"/>
    </source>
</evidence>
<name>F1D161_9CAUD</name>
<dbReference type="KEGG" id="vg:10228518"/>
<evidence type="ECO:0000313" key="1">
    <source>
        <dbReference type="EMBL" id="ADX87855.1"/>
    </source>
</evidence>
<sequence length="107" mass="12486">MISIYVSEDSNLLLKKYNETFTGLLYPESGLHLKKVAEWVENISPKLNPHIFTHFYAIINKLGYMIEEGVLPHEDVKVYVLYEDRIVEANYNSEGYLVNWPIGFFNV</sequence>
<protein>
    <submittedName>
        <fullName evidence="1">Uncharacterized protein ORF39</fullName>
    </submittedName>
</protein>
<dbReference type="RefSeq" id="YP_004250980.1">
    <property type="nucleotide sequence ID" value="NC_015157.1"/>
</dbReference>
<gene>
    <name evidence="1" type="primary">ORF39</name>
</gene>
<organism evidence="1 2">
    <name type="scientific">Vibrio phage ICP1</name>
    <dbReference type="NCBI Taxonomy" id="979525"/>
    <lineage>
        <taxon>Viruses</taxon>
        <taxon>Duplodnaviria</taxon>
        <taxon>Heunggongvirae</taxon>
        <taxon>Uroviricota</taxon>
        <taxon>Caudoviricetes</taxon>
        <taxon>Mohonavirus</taxon>
        <taxon>Mohonavirus ICP1</taxon>
    </lineage>
</organism>
<dbReference type="EMBL" id="HQ641347">
    <property type="protein sequence ID" value="ADX87855.1"/>
    <property type="molecule type" value="Genomic_DNA"/>
</dbReference>
<reference evidence="1 2" key="1">
    <citation type="journal article" date="2011" name="MBio">
        <title>Evidence of a dominant lineage of Vibrio cholerae-specific lytic bacteriophages shed by cholera patients over a 10-year period in Dhaka, Bangladesh.</title>
        <authorList>
            <person name="Seed K.D."/>
            <person name="Bodi K.L."/>
            <person name="Kropinski A.M."/>
            <person name="Ackermann H.W."/>
            <person name="Calderwood S.B."/>
            <person name="Qadri F."/>
            <person name="Camilli A."/>
        </authorList>
    </citation>
    <scope>NUCLEOTIDE SEQUENCE [LARGE SCALE GENOMIC DNA]</scope>
</reference>
<keyword evidence="2" id="KW-1185">Reference proteome</keyword>